<name>A0A392SAB4_9FABA</name>
<feature type="region of interest" description="Disordered" evidence="1">
    <location>
        <begin position="25"/>
        <end position="66"/>
    </location>
</feature>
<dbReference type="EMBL" id="LXQA010335483">
    <property type="protein sequence ID" value="MCI44805.1"/>
    <property type="molecule type" value="Genomic_DNA"/>
</dbReference>
<comment type="caution">
    <text evidence="2">The sequence shown here is derived from an EMBL/GenBank/DDBJ whole genome shotgun (WGS) entry which is preliminary data.</text>
</comment>
<evidence type="ECO:0000256" key="1">
    <source>
        <dbReference type="SAM" id="MobiDB-lite"/>
    </source>
</evidence>
<accession>A0A392SAB4</accession>
<dbReference type="Proteomes" id="UP000265520">
    <property type="component" value="Unassembled WGS sequence"/>
</dbReference>
<evidence type="ECO:0000313" key="2">
    <source>
        <dbReference type="EMBL" id="MCI44805.1"/>
    </source>
</evidence>
<protein>
    <submittedName>
        <fullName evidence="2">Uncharacterized protein</fullName>
    </submittedName>
</protein>
<organism evidence="2 3">
    <name type="scientific">Trifolium medium</name>
    <dbReference type="NCBI Taxonomy" id="97028"/>
    <lineage>
        <taxon>Eukaryota</taxon>
        <taxon>Viridiplantae</taxon>
        <taxon>Streptophyta</taxon>
        <taxon>Embryophyta</taxon>
        <taxon>Tracheophyta</taxon>
        <taxon>Spermatophyta</taxon>
        <taxon>Magnoliopsida</taxon>
        <taxon>eudicotyledons</taxon>
        <taxon>Gunneridae</taxon>
        <taxon>Pentapetalae</taxon>
        <taxon>rosids</taxon>
        <taxon>fabids</taxon>
        <taxon>Fabales</taxon>
        <taxon>Fabaceae</taxon>
        <taxon>Papilionoideae</taxon>
        <taxon>50 kb inversion clade</taxon>
        <taxon>NPAAA clade</taxon>
        <taxon>Hologalegina</taxon>
        <taxon>IRL clade</taxon>
        <taxon>Trifolieae</taxon>
        <taxon>Trifolium</taxon>
    </lineage>
</organism>
<proteinExistence type="predicted"/>
<keyword evidence="3" id="KW-1185">Reference proteome</keyword>
<reference evidence="2 3" key="1">
    <citation type="journal article" date="2018" name="Front. Plant Sci.">
        <title>Red Clover (Trifolium pratense) and Zigzag Clover (T. medium) - A Picture of Genomic Similarities and Differences.</title>
        <authorList>
            <person name="Dluhosova J."/>
            <person name="Istvanek J."/>
            <person name="Nedelnik J."/>
            <person name="Repkova J."/>
        </authorList>
    </citation>
    <scope>NUCLEOTIDE SEQUENCE [LARGE SCALE GENOMIC DNA]</scope>
    <source>
        <strain evidence="3">cv. 10/8</strain>
        <tissue evidence="2">Leaf</tissue>
    </source>
</reference>
<dbReference type="AlphaFoldDB" id="A0A392SAB4"/>
<sequence length="66" mass="7398">MSFGCKMNKSQPKSTLCTAPARSAAWPGAARRRQSLNVASKQAWRAAQHPWARRAPTRNHQNLQNL</sequence>
<evidence type="ECO:0000313" key="3">
    <source>
        <dbReference type="Proteomes" id="UP000265520"/>
    </source>
</evidence>